<dbReference type="EMBL" id="JAJOMB010000011">
    <property type="protein sequence ID" value="MCD5313294.1"/>
    <property type="molecule type" value="Genomic_DNA"/>
</dbReference>
<keyword evidence="1" id="KW-0472">Membrane</keyword>
<keyword evidence="3" id="KW-1185">Reference proteome</keyword>
<dbReference type="RefSeq" id="WP_231444351.1">
    <property type="nucleotide sequence ID" value="NZ_JAJOMB010000011.1"/>
</dbReference>
<reference evidence="2" key="1">
    <citation type="submission" date="2021-11" db="EMBL/GenBank/DDBJ databases">
        <title>Streptomyces corallinus and Kineosporia corallina sp. nov., two new coral-derived marine actinobacteria.</title>
        <authorList>
            <person name="Buangrab K."/>
            <person name="Sutthacheep M."/>
            <person name="Yeemin T."/>
            <person name="Harunari E."/>
            <person name="Igarashi Y."/>
            <person name="Sripreechasak P."/>
            <person name="Kanchanasin P."/>
            <person name="Tanasupawat S."/>
            <person name="Phongsopitanun W."/>
        </authorList>
    </citation>
    <scope>NUCLEOTIDE SEQUENCE</scope>
    <source>
        <strain evidence="2">JCM 31032</strain>
    </source>
</reference>
<sequence length="136" mass="15146">MVRGLNKRGLLAVVLVPVIAAVGAFFWLKPEPEPRGFFMISKPPTAEIRSLVAQLTSDPQSVAAPDARTVGPDGWFEDVPRGSTVEITRAGWLADDSFGMINLNVRPPDQYAYETQVHLRRQDERWLVTSIESQDL</sequence>
<name>A0A9X1NGX5_9ACTN</name>
<evidence type="ECO:0000313" key="3">
    <source>
        <dbReference type="Proteomes" id="UP001138997"/>
    </source>
</evidence>
<evidence type="ECO:0000313" key="2">
    <source>
        <dbReference type="EMBL" id="MCD5313294.1"/>
    </source>
</evidence>
<dbReference type="Proteomes" id="UP001138997">
    <property type="component" value="Unassembled WGS sequence"/>
</dbReference>
<comment type="caution">
    <text evidence="2">The sequence shown here is derived from an EMBL/GenBank/DDBJ whole genome shotgun (WGS) entry which is preliminary data.</text>
</comment>
<organism evidence="2 3">
    <name type="scientific">Kineosporia babensis</name>
    <dbReference type="NCBI Taxonomy" id="499548"/>
    <lineage>
        <taxon>Bacteria</taxon>
        <taxon>Bacillati</taxon>
        <taxon>Actinomycetota</taxon>
        <taxon>Actinomycetes</taxon>
        <taxon>Kineosporiales</taxon>
        <taxon>Kineosporiaceae</taxon>
        <taxon>Kineosporia</taxon>
    </lineage>
</organism>
<dbReference type="AlphaFoldDB" id="A0A9X1NGX5"/>
<evidence type="ECO:0000256" key="1">
    <source>
        <dbReference type="SAM" id="Phobius"/>
    </source>
</evidence>
<keyword evidence="1" id="KW-1133">Transmembrane helix</keyword>
<proteinExistence type="predicted"/>
<accession>A0A9X1NGX5</accession>
<feature type="transmembrane region" description="Helical" evidence="1">
    <location>
        <begin position="9"/>
        <end position="28"/>
    </location>
</feature>
<keyword evidence="1" id="KW-0812">Transmembrane</keyword>
<protein>
    <submittedName>
        <fullName evidence="2">Uncharacterized protein</fullName>
    </submittedName>
</protein>
<gene>
    <name evidence="2" type="ORF">LR394_20510</name>
</gene>